<organism evidence="1 2">
    <name type="scientific">Oceanibacterium hippocampi</name>
    <dbReference type="NCBI Taxonomy" id="745714"/>
    <lineage>
        <taxon>Bacteria</taxon>
        <taxon>Pseudomonadati</taxon>
        <taxon>Pseudomonadota</taxon>
        <taxon>Alphaproteobacteria</taxon>
        <taxon>Sneathiellales</taxon>
        <taxon>Sneathiellaceae</taxon>
        <taxon>Oceanibacterium</taxon>
    </lineage>
</organism>
<dbReference type="Proteomes" id="UP000193200">
    <property type="component" value="Unassembled WGS sequence"/>
</dbReference>
<gene>
    <name evidence="1" type="ORF">OCH7691_03759</name>
</gene>
<dbReference type="InParanoid" id="A0A1Y5U1V9"/>
<accession>A0A1Y5U1V9</accession>
<proteinExistence type="predicted"/>
<protein>
    <submittedName>
        <fullName evidence="1">Uncharacterized protein</fullName>
    </submittedName>
</protein>
<dbReference type="AlphaFoldDB" id="A0A1Y5U1V9"/>
<evidence type="ECO:0000313" key="2">
    <source>
        <dbReference type="Proteomes" id="UP000193200"/>
    </source>
</evidence>
<sequence>MISPDEFTASIADMVARHRDGLSAMTDAIKPPLESDQAVMNGVGALATPLGADVQGAIAAAMTVKSPEQALAVIPVVLGFGQAALTLGQSTEASLTPLPETSAEASDKAVVAAAEQTVSAVTASARSIGEKLKP</sequence>
<name>A0A1Y5U1V9_9PROT</name>
<dbReference type="RefSeq" id="WP_085885066.1">
    <property type="nucleotide sequence ID" value="NZ_FWFR01000003.1"/>
</dbReference>
<dbReference type="EMBL" id="FWFR01000003">
    <property type="protein sequence ID" value="SLN74484.1"/>
    <property type="molecule type" value="Genomic_DNA"/>
</dbReference>
<keyword evidence="2" id="KW-1185">Reference proteome</keyword>
<reference evidence="1 2" key="1">
    <citation type="submission" date="2017-03" db="EMBL/GenBank/DDBJ databases">
        <authorList>
            <person name="Afonso C.L."/>
            <person name="Miller P.J."/>
            <person name="Scott M.A."/>
            <person name="Spackman E."/>
            <person name="Goraichik I."/>
            <person name="Dimitrov K.M."/>
            <person name="Suarez D.L."/>
            <person name="Swayne D.E."/>
        </authorList>
    </citation>
    <scope>NUCLEOTIDE SEQUENCE [LARGE SCALE GENOMIC DNA]</scope>
    <source>
        <strain evidence="1 2">CECT 7691</strain>
    </source>
</reference>
<evidence type="ECO:0000313" key="1">
    <source>
        <dbReference type="EMBL" id="SLN74484.1"/>
    </source>
</evidence>